<gene>
    <name evidence="1" type="ORF">CSCA_2250</name>
</gene>
<dbReference type="Proteomes" id="UP000033115">
    <property type="component" value="Chromosome"/>
</dbReference>
<dbReference type="InterPro" id="IPR026002">
    <property type="entry name" value="ATC_hydrolase-like"/>
</dbReference>
<organism evidence="1 2">
    <name type="scientific">Clostridium scatologenes</name>
    <dbReference type="NCBI Taxonomy" id="1548"/>
    <lineage>
        <taxon>Bacteria</taxon>
        <taxon>Bacillati</taxon>
        <taxon>Bacillota</taxon>
        <taxon>Clostridia</taxon>
        <taxon>Eubacteriales</taxon>
        <taxon>Clostridiaceae</taxon>
        <taxon>Clostridium</taxon>
    </lineage>
</organism>
<dbReference type="Pfam" id="PF14196">
    <property type="entry name" value="ATC_hydrolase"/>
    <property type="match status" value="1"/>
</dbReference>
<evidence type="ECO:0000313" key="1">
    <source>
        <dbReference type="EMBL" id="AKA69375.1"/>
    </source>
</evidence>
<name>A0A0E3M815_CLOSL</name>
<evidence type="ECO:0000313" key="2">
    <source>
        <dbReference type="Proteomes" id="UP000033115"/>
    </source>
</evidence>
<evidence type="ECO:0008006" key="3">
    <source>
        <dbReference type="Google" id="ProtNLM"/>
    </source>
</evidence>
<dbReference type="KEGG" id="csq:CSCA_2250"/>
<protein>
    <recommendedName>
        <fullName evidence="3">L-2-amino-thiazoline-4-carboxylic acid hydrolase</fullName>
    </recommendedName>
</protein>
<dbReference type="AlphaFoldDB" id="A0A0E3M815"/>
<dbReference type="HOGENOM" id="CLU_3116488_0_0_9"/>
<reference evidence="1 2" key="1">
    <citation type="journal article" date="2015" name="J. Biotechnol.">
        <title>Complete genome sequence of a malodorant-producing acetogen, Clostridium scatologenes ATCC 25775(T).</title>
        <authorList>
            <person name="Zhu Z."/>
            <person name="Guo T."/>
            <person name="Zheng H."/>
            <person name="Song T."/>
            <person name="Ouyang P."/>
            <person name="Xie J."/>
        </authorList>
    </citation>
    <scope>NUCLEOTIDE SEQUENCE [LARGE SCALE GENOMIC DNA]</scope>
    <source>
        <strain evidence="1 2">ATCC 25775</strain>
    </source>
</reference>
<keyword evidence="2" id="KW-1185">Reference proteome</keyword>
<proteinExistence type="predicted"/>
<dbReference type="EMBL" id="CP009933">
    <property type="protein sequence ID" value="AKA69375.1"/>
    <property type="molecule type" value="Genomic_DNA"/>
</dbReference>
<sequence length="50" mass="5835">MFEKLGISKITPAMCTYDYDMDRLGGSVITRQYTLAEGGPYCDFHYRKKY</sequence>
<dbReference type="STRING" id="1548.CSCA_2250"/>
<accession>A0A0E3M815</accession>